<dbReference type="GO" id="GO:0012505">
    <property type="term" value="C:endomembrane system"/>
    <property type="evidence" value="ECO:0007669"/>
    <property type="project" value="UniProtKB-SubCell"/>
</dbReference>
<keyword evidence="4 11" id="KW-0808">Transferase</keyword>
<dbReference type="RefSeq" id="XP_014171396.1">
    <property type="nucleotide sequence ID" value="XM_014315921.1"/>
</dbReference>
<comment type="cofactor">
    <cofactor evidence="1">
        <name>Mg(2+)</name>
        <dbReference type="ChEBI" id="CHEBI:18420"/>
    </cofactor>
</comment>
<comment type="catalytic activity">
    <reaction evidence="10">
        <text>CDP-N,N-dimethylethanolamine + a 1,2-diacyl-sn-glycerol = a 1,2-diacyl-sn-glycero-3-phospho-N,N-dimethylethanolamine + CMP + H(+)</text>
        <dbReference type="Rhea" id="RHEA:33775"/>
        <dbReference type="ChEBI" id="CHEBI:15378"/>
        <dbReference type="ChEBI" id="CHEBI:17815"/>
        <dbReference type="ChEBI" id="CHEBI:60377"/>
        <dbReference type="ChEBI" id="CHEBI:64572"/>
        <dbReference type="ChEBI" id="CHEBI:65117"/>
    </reaction>
    <physiologicalReaction direction="left-to-right" evidence="10">
        <dbReference type="Rhea" id="RHEA:33776"/>
    </physiologicalReaction>
</comment>
<dbReference type="Proteomes" id="UP000007796">
    <property type="component" value="Unassembled WGS sequence"/>
</dbReference>
<dbReference type="EMBL" id="GL629787">
    <property type="protein sequence ID" value="EFX01914.1"/>
    <property type="molecule type" value="Genomic_DNA"/>
</dbReference>
<evidence type="ECO:0000313" key="13">
    <source>
        <dbReference type="EMBL" id="EFX01914.1"/>
    </source>
</evidence>
<dbReference type="FunCoup" id="F0XJY7">
    <property type="interactions" value="539"/>
</dbReference>
<dbReference type="InterPro" id="IPR048254">
    <property type="entry name" value="CDP_ALCOHOL_P_TRANSF_CS"/>
</dbReference>
<dbReference type="EC" id="2.7.8.2" evidence="9"/>
<comment type="subcellular location">
    <subcellularLocation>
        <location evidence="2">Endomembrane system</location>
        <topology evidence="2">Multi-pass membrane protein</topology>
    </subcellularLocation>
</comment>
<dbReference type="GO" id="GO:0004142">
    <property type="term" value="F:diacylglycerol cholinephosphotransferase activity"/>
    <property type="evidence" value="ECO:0007669"/>
    <property type="project" value="UniProtKB-EC"/>
</dbReference>
<evidence type="ECO:0000256" key="8">
    <source>
        <dbReference type="ARBA" id="ARBA00037890"/>
    </source>
</evidence>
<keyword evidence="7 12" id="KW-0472">Membrane</keyword>
<gene>
    <name evidence="13" type="ORF">CMQ_4985</name>
</gene>
<dbReference type="GeneID" id="25978256"/>
<sequence>MVYLRQDSLRGLDLYKYSGVDHSLTSKYILKPFYNNVVLPCFPMSMAPNLITLSGFMFIVFNLFTLLWYNPSLAQDCPPWTYYSWAIGLFLYQTFDAVDGAQARRTHQSSPLGELFDHGVDALNTSLEVLLFAGSQNLGHGWRTVAVLFASLMTFYVQTWEEYHTHTLTLGFVNGPVEGILILVSVYALTGYLGGASFWQQPMLATLAAPDSVLDLLPPVVRDLSFTDWYLVQGSLVLVYNTAESARTAIGVWTKENREAKNKKSYREHPILGLIPFFVTWILVVAYLALRPEILHAHLVPFVLFVGIVNAYSVGQMITAHVTHMSFPYHNVLLLPLAWGVVDSLGPVLQHLEPTVALMLFGPGQPPAAFILGWPSVLGDGVYQVAFMFCMLGTAIGVYGSFVVDVIVTICDYLDIWCLTIKHPYIEGAEAEKKAAGKTNGNVSNGNLAACTTATAVPDAATRRT</sequence>
<feature type="transmembrane region" description="Helical" evidence="12">
    <location>
        <begin position="50"/>
        <end position="68"/>
    </location>
</feature>
<evidence type="ECO:0000256" key="5">
    <source>
        <dbReference type="ARBA" id="ARBA00022692"/>
    </source>
</evidence>
<feature type="transmembrane region" description="Helical" evidence="12">
    <location>
        <begin position="382"/>
        <end position="404"/>
    </location>
</feature>
<dbReference type="OrthoDB" id="196717at2759"/>
<evidence type="ECO:0000256" key="4">
    <source>
        <dbReference type="ARBA" id="ARBA00022679"/>
    </source>
</evidence>
<dbReference type="HOGENOM" id="CLU_035066_5_2_1"/>
<dbReference type="PANTHER" id="PTHR10414:SF37">
    <property type="entry name" value="BB IN A BOXCAR, ISOFORM C"/>
    <property type="match status" value="1"/>
</dbReference>
<evidence type="ECO:0000256" key="1">
    <source>
        <dbReference type="ARBA" id="ARBA00001946"/>
    </source>
</evidence>
<accession>F0XJY7</accession>
<dbReference type="STRING" id="655863.F0XJY7"/>
<keyword evidence="5 12" id="KW-0812">Transmembrane</keyword>
<dbReference type="InterPro" id="IPR043130">
    <property type="entry name" value="CDP-OH_PTrfase_TM_dom"/>
</dbReference>
<evidence type="ECO:0000256" key="9">
    <source>
        <dbReference type="ARBA" id="ARBA00038987"/>
    </source>
</evidence>
<dbReference type="InterPro" id="IPR014472">
    <property type="entry name" value="CHOPT"/>
</dbReference>
<dbReference type="GO" id="GO:0006654">
    <property type="term" value="P:phosphatidic acid biosynthetic process"/>
    <property type="evidence" value="ECO:0007669"/>
    <property type="project" value="EnsemblFungi"/>
</dbReference>
<feature type="transmembrane region" description="Helical" evidence="12">
    <location>
        <begin position="80"/>
        <end position="98"/>
    </location>
</feature>
<dbReference type="InParanoid" id="F0XJY7"/>
<dbReference type="FunFam" id="1.20.120.1760:FF:000012">
    <property type="entry name" value="sn-1,2-diacylglycerol cholinephosphotransferase"/>
    <property type="match status" value="1"/>
</dbReference>
<feature type="transmembrane region" description="Helical" evidence="12">
    <location>
        <begin position="141"/>
        <end position="160"/>
    </location>
</feature>
<reference evidence="13 14" key="1">
    <citation type="journal article" date="2011" name="Proc. Natl. Acad. Sci. U.S.A.">
        <title>Genome and transcriptome analyses of the mountain pine beetle-fungal symbiont Grosmannia clavigera, a lodgepole pine pathogen.</title>
        <authorList>
            <person name="DiGuistini S."/>
            <person name="Wang Y."/>
            <person name="Liao N.Y."/>
            <person name="Taylor G."/>
            <person name="Tanguay P."/>
            <person name="Feau N."/>
            <person name="Henrissat B."/>
            <person name="Chan S.K."/>
            <person name="Hesse-Orce U."/>
            <person name="Alamouti S.M."/>
            <person name="Tsui C.K.M."/>
            <person name="Docking R.T."/>
            <person name="Levasseur A."/>
            <person name="Haridas S."/>
            <person name="Robertson G."/>
            <person name="Birol I."/>
            <person name="Holt R.A."/>
            <person name="Marra M.A."/>
            <person name="Hamelin R.C."/>
            <person name="Hirst M."/>
            <person name="Jones S.J.M."/>
            <person name="Bohlmann J."/>
            <person name="Breuil C."/>
        </authorList>
    </citation>
    <scope>NUCLEOTIDE SEQUENCE [LARGE SCALE GENOMIC DNA]</scope>
    <source>
        <strain evidence="14">kw1407 / UAMH 11150</strain>
    </source>
</reference>
<dbReference type="GO" id="GO:0016020">
    <property type="term" value="C:membrane"/>
    <property type="evidence" value="ECO:0007669"/>
    <property type="project" value="InterPro"/>
</dbReference>
<feature type="transmembrane region" description="Helical" evidence="12">
    <location>
        <begin position="296"/>
        <end position="315"/>
    </location>
</feature>
<proteinExistence type="inferred from homology"/>
<protein>
    <recommendedName>
        <fullName evidence="9">diacylglycerol cholinephosphotransferase</fullName>
        <ecNumber evidence="9">2.7.8.2</ecNumber>
    </recommendedName>
</protein>
<dbReference type="Pfam" id="PF01066">
    <property type="entry name" value="CDP-OH_P_transf"/>
    <property type="match status" value="1"/>
</dbReference>
<dbReference type="GO" id="GO:0101026">
    <property type="term" value="P:mitotic nuclear membrane biogenesis"/>
    <property type="evidence" value="ECO:0007669"/>
    <property type="project" value="EnsemblFungi"/>
</dbReference>
<evidence type="ECO:0000256" key="2">
    <source>
        <dbReference type="ARBA" id="ARBA00004127"/>
    </source>
</evidence>
<evidence type="ECO:0000256" key="12">
    <source>
        <dbReference type="SAM" id="Phobius"/>
    </source>
</evidence>
<evidence type="ECO:0000256" key="3">
    <source>
        <dbReference type="ARBA" id="ARBA00010441"/>
    </source>
</evidence>
<dbReference type="Gene3D" id="1.20.120.1760">
    <property type="match status" value="1"/>
</dbReference>
<comment type="pathway">
    <text evidence="8">Phospholipid metabolism; phosphatidylcholine biosynthesis; phosphatidylcholine from phosphocholine: step 2/2.</text>
</comment>
<keyword evidence="6 12" id="KW-1133">Transmembrane helix</keyword>
<dbReference type="PANTHER" id="PTHR10414">
    <property type="entry name" value="ETHANOLAMINEPHOSPHOTRANSFERASE"/>
    <property type="match status" value="1"/>
</dbReference>
<dbReference type="PROSITE" id="PS00379">
    <property type="entry name" value="CDP_ALCOHOL_P_TRANSF"/>
    <property type="match status" value="1"/>
</dbReference>
<feature type="transmembrane region" description="Helical" evidence="12">
    <location>
        <begin position="327"/>
        <end position="349"/>
    </location>
</feature>
<feature type="transmembrane region" description="Helical" evidence="12">
    <location>
        <begin position="180"/>
        <end position="199"/>
    </location>
</feature>
<evidence type="ECO:0000256" key="6">
    <source>
        <dbReference type="ARBA" id="ARBA00022989"/>
    </source>
</evidence>
<evidence type="ECO:0000256" key="11">
    <source>
        <dbReference type="RuleBase" id="RU003750"/>
    </source>
</evidence>
<dbReference type="InterPro" id="IPR000462">
    <property type="entry name" value="CDP-OH_P_trans"/>
</dbReference>
<comment type="similarity">
    <text evidence="3 11">Belongs to the CDP-alcohol phosphatidyltransferase class-I family.</text>
</comment>
<dbReference type="eggNOG" id="KOG2877">
    <property type="taxonomic scope" value="Eukaryota"/>
</dbReference>
<dbReference type="AlphaFoldDB" id="F0XJY7"/>
<feature type="transmembrane region" description="Helical" evidence="12">
    <location>
        <begin position="271"/>
        <end position="290"/>
    </location>
</feature>
<evidence type="ECO:0000256" key="7">
    <source>
        <dbReference type="ARBA" id="ARBA00023136"/>
    </source>
</evidence>
<name>F0XJY7_GROCL</name>
<evidence type="ECO:0000256" key="10">
    <source>
        <dbReference type="ARBA" id="ARBA00051857"/>
    </source>
</evidence>
<keyword evidence="14" id="KW-1185">Reference proteome</keyword>
<evidence type="ECO:0000313" key="14">
    <source>
        <dbReference type="Proteomes" id="UP000007796"/>
    </source>
</evidence>
<organism evidence="14">
    <name type="scientific">Grosmannia clavigera (strain kw1407 / UAMH 11150)</name>
    <name type="common">Blue stain fungus</name>
    <name type="synonym">Graphiocladiella clavigera</name>
    <dbReference type="NCBI Taxonomy" id="655863"/>
    <lineage>
        <taxon>Eukaryota</taxon>
        <taxon>Fungi</taxon>
        <taxon>Dikarya</taxon>
        <taxon>Ascomycota</taxon>
        <taxon>Pezizomycotina</taxon>
        <taxon>Sordariomycetes</taxon>
        <taxon>Sordariomycetidae</taxon>
        <taxon>Ophiostomatales</taxon>
        <taxon>Ophiostomataceae</taxon>
        <taxon>Leptographium</taxon>
    </lineage>
</organism>